<evidence type="ECO:0000256" key="5">
    <source>
        <dbReference type="ARBA" id="ARBA00022500"/>
    </source>
</evidence>
<evidence type="ECO:0000256" key="7">
    <source>
        <dbReference type="ARBA" id="ARBA00022779"/>
    </source>
</evidence>
<dbReference type="GO" id="GO:0071978">
    <property type="term" value="P:bacterial-type flagellum-dependent swarming motility"/>
    <property type="evidence" value="ECO:0007669"/>
    <property type="project" value="TreeGrafter"/>
</dbReference>
<comment type="similarity">
    <text evidence="3 10">Belongs to the FliL family.</text>
</comment>
<reference evidence="12 13" key="1">
    <citation type="submission" date="2019-02" db="EMBL/GenBank/DDBJ databases">
        <title>Complete Genome Sequence of Desulfovibrio desulfuricans IC1, a Sulfonate Utilizing Anaerobe.</title>
        <authorList>
            <person name="Day L.A."/>
            <person name="De Leon K.B."/>
            <person name="Wall J.D."/>
        </authorList>
    </citation>
    <scope>NUCLEOTIDE SEQUENCE [LARGE SCALE GENOMIC DNA]</scope>
    <source>
        <strain evidence="12 13">IC1</strain>
    </source>
</reference>
<dbReference type="GO" id="GO:0009425">
    <property type="term" value="C:bacterial-type flagellum basal body"/>
    <property type="evidence" value="ECO:0007669"/>
    <property type="project" value="InterPro"/>
</dbReference>
<proteinExistence type="inferred from homology"/>
<sequence length="218" mass="22202">MAAKEKEAKALPEGQAENPKKPSRIKRIVIILAILLITLTGAGSGAYWWFFIRTPSVANSAAQDSAAGDAAGKGAAGQPGAAGAGNAGGGSGHGGAAGAGNAGGAGDARIERQSDLPRNGGQVLPLPAITVNISDPSGRRYLKLGMEVEVNSDVSAALQANSAKIRDAIIMLLAGKTYGDISSPDGKVLLKAEVASRLNQILGAQRIIRVYFTDFVVE</sequence>
<evidence type="ECO:0000256" key="10">
    <source>
        <dbReference type="RuleBase" id="RU364125"/>
    </source>
</evidence>
<evidence type="ECO:0000256" key="9">
    <source>
        <dbReference type="ARBA" id="ARBA00023136"/>
    </source>
</evidence>
<dbReference type="PANTHER" id="PTHR35091">
    <property type="entry name" value="FLAGELLAR PROTEIN FLIL"/>
    <property type="match status" value="1"/>
</dbReference>
<dbReference type="Pfam" id="PF03748">
    <property type="entry name" value="FliL"/>
    <property type="match status" value="1"/>
</dbReference>
<organism evidence="12 13">
    <name type="scientific">Desulfovibrio desulfuricans</name>
    <dbReference type="NCBI Taxonomy" id="876"/>
    <lineage>
        <taxon>Bacteria</taxon>
        <taxon>Pseudomonadati</taxon>
        <taxon>Thermodesulfobacteriota</taxon>
        <taxon>Desulfovibrionia</taxon>
        <taxon>Desulfovibrionales</taxon>
        <taxon>Desulfovibrionaceae</taxon>
        <taxon>Desulfovibrio</taxon>
    </lineage>
</organism>
<comment type="function">
    <text evidence="1 10">Controls the rotational direction of flagella during chemotaxis.</text>
</comment>
<keyword evidence="7 10" id="KW-0283">Flagellar rotation</keyword>
<evidence type="ECO:0000256" key="8">
    <source>
        <dbReference type="ARBA" id="ARBA00022989"/>
    </source>
</evidence>
<accession>A0A4P7UIZ4</accession>
<evidence type="ECO:0000256" key="6">
    <source>
        <dbReference type="ARBA" id="ARBA00022692"/>
    </source>
</evidence>
<keyword evidence="8 10" id="KW-1133">Transmembrane helix</keyword>
<evidence type="ECO:0000256" key="11">
    <source>
        <dbReference type="SAM" id="MobiDB-lite"/>
    </source>
</evidence>
<evidence type="ECO:0000256" key="2">
    <source>
        <dbReference type="ARBA" id="ARBA00004162"/>
    </source>
</evidence>
<keyword evidence="9 10" id="KW-0472">Membrane</keyword>
<dbReference type="Proteomes" id="UP000297065">
    <property type="component" value="Chromosome"/>
</dbReference>
<keyword evidence="12" id="KW-0966">Cell projection</keyword>
<dbReference type="InterPro" id="IPR005503">
    <property type="entry name" value="FliL"/>
</dbReference>
<evidence type="ECO:0000256" key="1">
    <source>
        <dbReference type="ARBA" id="ARBA00002254"/>
    </source>
</evidence>
<dbReference type="PANTHER" id="PTHR35091:SF2">
    <property type="entry name" value="FLAGELLAR PROTEIN FLIL"/>
    <property type="match status" value="1"/>
</dbReference>
<evidence type="ECO:0000256" key="4">
    <source>
        <dbReference type="ARBA" id="ARBA00022475"/>
    </source>
</evidence>
<name>A0A4P7UIZ4_DESDE</name>
<feature type="region of interest" description="Disordered" evidence="11">
    <location>
        <begin position="67"/>
        <end position="108"/>
    </location>
</feature>
<feature type="transmembrane region" description="Helical" evidence="10">
    <location>
        <begin position="28"/>
        <end position="50"/>
    </location>
</feature>
<dbReference type="RefSeq" id="WP_136398892.1">
    <property type="nucleotide sequence ID" value="NZ_CP036295.1"/>
</dbReference>
<evidence type="ECO:0000313" key="12">
    <source>
        <dbReference type="EMBL" id="QCC84658.1"/>
    </source>
</evidence>
<keyword evidence="12" id="KW-0969">Cilium</keyword>
<keyword evidence="6 10" id="KW-0812">Transmembrane</keyword>
<feature type="compositionally biased region" description="Gly residues" evidence="11">
    <location>
        <begin position="74"/>
        <end position="106"/>
    </location>
</feature>
<keyword evidence="5 10" id="KW-0145">Chemotaxis</keyword>
<evidence type="ECO:0000313" key="13">
    <source>
        <dbReference type="Proteomes" id="UP000297065"/>
    </source>
</evidence>
<dbReference type="OrthoDB" id="9799777at2"/>
<gene>
    <name evidence="12" type="ORF">DDIC_01925</name>
</gene>
<keyword evidence="12" id="KW-0282">Flagellum</keyword>
<evidence type="ECO:0000256" key="3">
    <source>
        <dbReference type="ARBA" id="ARBA00008281"/>
    </source>
</evidence>
<comment type="subcellular location">
    <subcellularLocation>
        <location evidence="2">Cell membrane</location>
        <topology evidence="2">Single-pass membrane protein</topology>
    </subcellularLocation>
</comment>
<dbReference type="EMBL" id="CP036295">
    <property type="protein sequence ID" value="QCC84658.1"/>
    <property type="molecule type" value="Genomic_DNA"/>
</dbReference>
<dbReference type="AlphaFoldDB" id="A0A4P7UIZ4"/>
<dbReference type="GO" id="GO:0006935">
    <property type="term" value="P:chemotaxis"/>
    <property type="evidence" value="ECO:0007669"/>
    <property type="project" value="UniProtKB-KW"/>
</dbReference>
<keyword evidence="4 10" id="KW-1003">Cell membrane</keyword>
<dbReference type="GO" id="GO:0005886">
    <property type="term" value="C:plasma membrane"/>
    <property type="evidence" value="ECO:0007669"/>
    <property type="project" value="UniProtKB-SubCell"/>
</dbReference>
<protein>
    <recommendedName>
        <fullName evidence="10">Flagellar protein FliL</fullName>
    </recommendedName>
</protein>